<dbReference type="CDD" id="cd05233">
    <property type="entry name" value="SDR_c"/>
    <property type="match status" value="1"/>
</dbReference>
<dbReference type="EMBL" id="CP023482">
    <property type="protein sequence ID" value="ATH97493.1"/>
    <property type="molecule type" value="Genomic_DNA"/>
</dbReference>
<dbReference type="PRINTS" id="PR00081">
    <property type="entry name" value="GDHRDH"/>
</dbReference>
<protein>
    <submittedName>
        <fullName evidence="5">Short-chain dehydrogenase</fullName>
    </submittedName>
</protein>
<dbReference type="SMART" id="SM00822">
    <property type="entry name" value="PKS_KR"/>
    <property type="match status" value="1"/>
</dbReference>
<comment type="similarity">
    <text evidence="1 3">Belongs to the short-chain dehydrogenases/reductases (SDR) family.</text>
</comment>
<evidence type="ECO:0000313" key="5">
    <source>
        <dbReference type="EMBL" id="ATH97493.1"/>
    </source>
</evidence>
<dbReference type="InterPro" id="IPR002347">
    <property type="entry name" value="SDR_fam"/>
</dbReference>
<evidence type="ECO:0000256" key="1">
    <source>
        <dbReference type="ARBA" id="ARBA00006484"/>
    </source>
</evidence>
<organism evidence="5 6">
    <name type="scientific">Dermabacter jinjuensis</name>
    <dbReference type="NCBI Taxonomy" id="1667168"/>
    <lineage>
        <taxon>Bacteria</taxon>
        <taxon>Bacillati</taxon>
        <taxon>Actinomycetota</taxon>
        <taxon>Actinomycetes</taxon>
        <taxon>Micrococcales</taxon>
        <taxon>Dermabacteraceae</taxon>
        <taxon>Dermabacter</taxon>
    </lineage>
</organism>
<dbReference type="RefSeq" id="WP_070435844.1">
    <property type="nucleotide sequence ID" value="NZ_CP023482.1"/>
</dbReference>
<dbReference type="Proteomes" id="UP000815698">
    <property type="component" value="Chromosome"/>
</dbReference>
<accession>A0ABM6PPZ3</accession>
<evidence type="ECO:0000313" key="6">
    <source>
        <dbReference type="Proteomes" id="UP000815698"/>
    </source>
</evidence>
<dbReference type="InterPro" id="IPR057326">
    <property type="entry name" value="KR_dom"/>
</dbReference>
<proteinExistence type="inferred from homology"/>
<evidence type="ECO:0000256" key="2">
    <source>
        <dbReference type="ARBA" id="ARBA00023002"/>
    </source>
</evidence>
<keyword evidence="2" id="KW-0560">Oxidoreductase</keyword>
<dbReference type="PANTHER" id="PTHR44196:SF1">
    <property type="entry name" value="DEHYDROGENASE_REDUCTASE SDR FAMILY MEMBER 7B"/>
    <property type="match status" value="1"/>
</dbReference>
<dbReference type="SUPFAM" id="SSF51735">
    <property type="entry name" value="NAD(P)-binding Rossmann-fold domains"/>
    <property type="match status" value="1"/>
</dbReference>
<reference evidence="5 6" key="1">
    <citation type="journal article" date="2016" name="Int. J. Syst. Evol. Microbiol.">
        <title>Dermabacter jinjuensis sp. nov., a novel species of the genus Dermabacter isolated from a clinical specimen.</title>
        <authorList>
            <person name="Park Y.K."/>
            <person name="Lee K.M."/>
            <person name="Lee W.K."/>
            <person name="Cho M.J."/>
            <person name="Lee H.S."/>
            <person name="Cho Y.G."/>
            <person name="Lee Y.C."/>
            <person name="Lee W.K."/>
            <person name="Seong W.K."/>
            <person name="Hwang K.J."/>
        </authorList>
    </citation>
    <scope>NUCLEOTIDE SEQUENCE [LARGE SCALE GENOMIC DNA]</scope>
    <source>
        <strain evidence="5 6">32T</strain>
    </source>
</reference>
<gene>
    <name evidence="5" type="ORF">COP05_10790</name>
</gene>
<dbReference type="PRINTS" id="PR00080">
    <property type="entry name" value="SDRFAMILY"/>
</dbReference>
<dbReference type="PANTHER" id="PTHR44196">
    <property type="entry name" value="DEHYDROGENASE/REDUCTASE SDR FAMILY MEMBER 7B"/>
    <property type="match status" value="1"/>
</dbReference>
<name>A0ABM6PPZ3_9MICO</name>
<evidence type="ECO:0000256" key="3">
    <source>
        <dbReference type="RuleBase" id="RU000363"/>
    </source>
</evidence>
<dbReference type="Gene3D" id="3.40.50.720">
    <property type="entry name" value="NAD(P)-binding Rossmann-like Domain"/>
    <property type="match status" value="1"/>
</dbReference>
<keyword evidence="6" id="KW-1185">Reference proteome</keyword>
<evidence type="ECO:0000259" key="4">
    <source>
        <dbReference type="SMART" id="SM00822"/>
    </source>
</evidence>
<dbReference type="Pfam" id="PF00106">
    <property type="entry name" value="adh_short"/>
    <property type="match status" value="1"/>
</dbReference>
<sequence length="294" mass="31873">MATKSTKRTKSTHATPSSLTSELIVITGASAGIGAALARRLSDSGCRLILLARREEKLEPLANETGAAYYPVDLSDLEAVANVCTRILAEHGTPDILINNAGSGRFLSIEETSPKEAREQMALPYFAAFDMTRGLIEPMLARGSGTIFQINSPVAQIAWPGAVGYAAARYAVRGFTEALRQDLHGTGINVGSLTPTRVHSDYFKANPHSEKRVPKVELLVGTMTPDEVAEAAVHALEHRPNKDSNAPWRWALSAPIARAIPAPFLWLFRATGHKRPRGRIGGRLLGRGRRLPRK</sequence>
<dbReference type="InterPro" id="IPR036291">
    <property type="entry name" value="NAD(P)-bd_dom_sf"/>
</dbReference>
<feature type="domain" description="Ketoreductase" evidence="4">
    <location>
        <begin position="22"/>
        <end position="194"/>
    </location>
</feature>